<gene>
    <name evidence="1" type="ORF">S06H3_38479</name>
</gene>
<evidence type="ECO:0000313" key="1">
    <source>
        <dbReference type="EMBL" id="GAI36971.1"/>
    </source>
</evidence>
<sequence length="69" mass="7948">CDNVLVLAGGDVLFLNPVKSFRITDIQKDMKRLSRKEFFQKYDWPDNSSGNDLYDELSKVSEYPGFVTP</sequence>
<dbReference type="EMBL" id="BARV01023459">
    <property type="protein sequence ID" value="GAI36971.1"/>
    <property type="molecule type" value="Genomic_DNA"/>
</dbReference>
<name>X1P3I0_9ZZZZ</name>
<dbReference type="AlphaFoldDB" id="X1P3I0"/>
<comment type="caution">
    <text evidence="1">The sequence shown here is derived from an EMBL/GenBank/DDBJ whole genome shotgun (WGS) entry which is preliminary data.</text>
</comment>
<reference evidence="1" key="1">
    <citation type="journal article" date="2014" name="Front. Microbiol.">
        <title>High frequency of phylogenetically diverse reductive dehalogenase-homologous genes in deep subseafloor sedimentary metagenomes.</title>
        <authorList>
            <person name="Kawai M."/>
            <person name="Futagami T."/>
            <person name="Toyoda A."/>
            <person name="Takaki Y."/>
            <person name="Nishi S."/>
            <person name="Hori S."/>
            <person name="Arai W."/>
            <person name="Tsubouchi T."/>
            <person name="Morono Y."/>
            <person name="Uchiyama I."/>
            <person name="Ito T."/>
            <person name="Fujiyama A."/>
            <person name="Inagaki F."/>
            <person name="Takami H."/>
        </authorList>
    </citation>
    <scope>NUCLEOTIDE SEQUENCE</scope>
    <source>
        <strain evidence="1">Expedition CK06-06</strain>
    </source>
</reference>
<accession>X1P3I0</accession>
<feature type="non-terminal residue" evidence="1">
    <location>
        <position position="1"/>
    </location>
</feature>
<organism evidence="1">
    <name type="scientific">marine sediment metagenome</name>
    <dbReference type="NCBI Taxonomy" id="412755"/>
    <lineage>
        <taxon>unclassified sequences</taxon>
        <taxon>metagenomes</taxon>
        <taxon>ecological metagenomes</taxon>
    </lineage>
</organism>
<proteinExistence type="predicted"/>
<protein>
    <submittedName>
        <fullName evidence="1">Uncharacterized protein</fullName>
    </submittedName>
</protein>